<dbReference type="InterPro" id="IPR001387">
    <property type="entry name" value="Cro/C1-type_HTH"/>
</dbReference>
<dbReference type="PROSITE" id="PS50932">
    <property type="entry name" value="HTH_LACI_2"/>
    <property type="match status" value="1"/>
</dbReference>
<dbReference type="RefSeq" id="WP_090851954.1">
    <property type="nucleotide sequence ID" value="NZ_FNJU01000003.1"/>
</dbReference>
<dbReference type="InterPro" id="IPR000843">
    <property type="entry name" value="HTH_LacI"/>
</dbReference>
<dbReference type="SMART" id="SM00354">
    <property type="entry name" value="HTH_LACI"/>
    <property type="match status" value="1"/>
</dbReference>
<dbReference type="PROSITE" id="PS50943">
    <property type="entry name" value="HTH_CROC1"/>
    <property type="match status" value="1"/>
</dbReference>
<evidence type="ECO:0000256" key="3">
    <source>
        <dbReference type="ARBA" id="ARBA00023163"/>
    </source>
</evidence>
<dbReference type="InterPro" id="IPR046335">
    <property type="entry name" value="LacI/GalR-like_sensor"/>
</dbReference>
<dbReference type="SUPFAM" id="SSF53822">
    <property type="entry name" value="Periplasmic binding protein-like I"/>
    <property type="match status" value="1"/>
</dbReference>
<gene>
    <name evidence="6" type="ORF">SAMN05216565_103223</name>
</gene>
<dbReference type="OrthoDB" id="9796186at2"/>
<evidence type="ECO:0000313" key="7">
    <source>
        <dbReference type="Proteomes" id="UP000199159"/>
    </source>
</evidence>
<protein>
    <submittedName>
        <fullName evidence="6">Transcriptional regulator, LacI family</fullName>
    </submittedName>
</protein>
<dbReference type="GO" id="GO:0000976">
    <property type="term" value="F:transcription cis-regulatory region binding"/>
    <property type="evidence" value="ECO:0007669"/>
    <property type="project" value="TreeGrafter"/>
</dbReference>
<evidence type="ECO:0000256" key="1">
    <source>
        <dbReference type="ARBA" id="ARBA00023015"/>
    </source>
</evidence>
<evidence type="ECO:0000259" key="5">
    <source>
        <dbReference type="PROSITE" id="PS50943"/>
    </source>
</evidence>
<feature type="domain" description="HTH lacI-type" evidence="4">
    <location>
        <begin position="6"/>
        <end position="60"/>
    </location>
</feature>
<evidence type="ECO:0000313" key="6">
    <source>
        <dbReference type="EMBL" id="SDP47549.1"/>
    </source>
</evidence>
<dbReference type="Gene3D" id="3.40.50.2300">
    <property type="match status" value="2"/>
</dbReference>
<evidence type="ECO:0000259" key="4">
    <source>
        <dbReference type="PROSITE" id="PS50932"/>
    </source>
</evidence>
<organism evidence="6 7">
    <name type="scientific">Litchfieldia salsa</name>
    <dbReference type="NCBI Taxonomy" id="930152"/>
    <lineage>
        <taxon>Bacteria</taxon>
        <taxon>Bacillati</taxon>
        <taxon>Bacillota</taxon>
        <taxon>Bacilli</taxon>
        <taxon>Bacillales</taxon>
        <taxon>Bacillaceae</taxon>
        <taxon>Litchfieldia</taxon>
    </lineage>
</organism>
<name>A0A1H0T0Q2_9BACI</name>
<keyword evidence="3" id="KW-0804">Transcription</keyword>
<dbReference type="CDD" id="cd06267">
    <property type="entry name" value="PBP1_LacI_sugar_binding-like"/>
    <property type="match status" value="1"/>
</dbReference>
<keyword evidence="2" id="KW-0238">DNA-binding</keyword>
<dbReference type="Proteomes" id="UP000199159">
    <property type="component" value="Unassembled WGS sequence"/>
</dbReference>
<dbReference type="AlphaFoldDB" id="A0A1H0T0Q2"/>
<sequence length="345" mass="38199">MKKGNITIYDIAKEANVSPATVSRVLTGNAKVRPQTMRKIMDVIEKYNFKPNSLARSLLHKQSKTIGFILPDISHPFFSTLFQKSEAYAMELGYTVFLGNTMNNSENESKYLQSLVEKQVDGIIYIGGRINDTDTDKEYAEEIKKVMERIPIVFVNGRMTGVDAHVVRADEESGIDKLVELLINLNHLKIGFLGGLDGISSTDVKKNSFINAMKTRGLSINKDWVIGTGFNIESGEEVATQLLNLNERPTALLCANDLVAIGVIKVLTKFGLKVPEEVSVVGFDDIYLAKHFPPGITTVSQNYDQLGQTAIKVLVDLINEKEAEKEIVVPTSLILRDSCKLLSDS</sequence>
<dbReference type="EMBL" id="FNJU01000003">
    <property type="protein sequence ID" value="SDP47549.1"/>
    <property type="molecule type" value="Genomic_DNA"/>
</dbReference>
<dbReference type="CDD" id="cd01392">
    <property type="entry name" value="HTH_LacI"/>
    <property type="match status" value="1"/>
</dbReference>
<dbReference type="InterPro" id="IPR028082">
    <property type="entry name" value="Peripla_BP_I"/>
</dbReference>
<dbReference type="GO" id="GO:0003700">
    <property type="term" value="F:DNA-binding transcription factor activity"/>
    <property type="evidence" value="ECO:0007669"/>
    <property type="project" value="TreeGrafter"/>
</dbReference>
<dbReference type="Pfam" id="PF13377">
    <property type="entry name" value="Peripla_BP_3"/>
    <property type="match status" value="1"/>
</dbReference>
<keyword evidence="7" id="KW-1185">Reference proteome</keyword>
<evidence type="ECO:0000256" key="2">
    <source>
        <dbReference type="ARBA" id="ARBA00023125"/>
    </source>
</evidence>
<accession>A0A1H0T0Q2</accession>
<reference evidence="7" key="1">
    <citation type="submission" date="2016-10" db="EMBL/GenBank/DDBJ databases">
        <authorList>
            <person name="Varghese N."/>
            <person name="Submissions S."/>
        </authorList>
    </citation>
    <scope>NUCLEOTIDE SEQUENCE [LARGE SCALE GENOMIC DNA]</scope>
    <source>
        <strain evidence="7">IBRC-M10078</strain>
    </source>
</reference>
<proteinExistence type="predicted"/>
<dbReference type="Pfam" id="PF00356">
    <property type="entry name" value="LacI"/>
    <property type="match status" value="1"/>
</dbReference>
<dbReference type="Gene3D" id="1.10.260.40">
    <property type="entry name" value="lambda repressor-like DNA-binding domains"/>
    <property type="match status" value="1"/>
</dbReference>
<dbReference type="InterPro" id="IPR010982">
    <property type="entry name" value="Lambda_DNA-bd_dom_sf"/>
</dbReference>
<keyword evidence="1" id="KW-0805">Transcription regulation</keyword>
<dbReference type="STRING" id="930152.SAMN05216565_103223"/>
<dbReference type="PROSITE" id="PS00356">
    <property type="entry name" value="HTH_LACI_1"/>
    <property type="match status" value="1"/>
</dbReference>
<dbReference type="SUPFAM" id="SSF47413">
    <property type="entry name" value="lambda repressor-like DNA-binding domains"/>
    <property type="match status" value="1"/>
</dbReference>
<feature type="domain" description="HTH cro/C1-type" evidence="5">
    <location>
        <begin position="5"/>
        <end position="54"/>
    </location>
</feature>
<dbReference type="PANTHER" id="PTHR30146:SF150">
    <property type="entry name" value="ARABINOSE METABOLISM TRANSCRIPTIONAL REPRESSOR"/>
    <property type="match status" value="1"/>
</dbReference>
<dbReference type="PANTHER" id="PTHR30146">
    <property type="entry name" value="LACI-RELATED TRANSCRIPTIONAL REPRESSOR"/>
    <property type="match status" value="1"/>
</dbReference>